<feature type="compositionally biased region" description="Pro residues" evidence="1">
    <location>
        <begin position="23"/>
        <end position="34"/>
    </location>
</feature>
<reference evidence="3 4" key="1">
    <citation type="submission" date="2019-08" db="EMBL/GenBank/DDBJ databases">
        <title>Deep-cultivation of Planctomycetes and their phenomic and genomic characterization uncovers novel biology.</title>
        <authorList>
            <person name="Wiegand S."/>
            <person name="Jogler M."/>
            <person name="Boedeker C."/>
            <person name="Pinto D."/>
            <person name="Vollmers J."/>
            <person name="Rivas-Marin E."/>
            <person name="Kohn T."/>
            <person name="Peeters S.H."/>
            <person name="Heuer A."/>
            <person name="Rast P."/>
            <person name="Oberbeckmann S."/>
            <person name="Bunk B."/>
            <person name="Jeske O."/>
            <person name="Meyerdierks A."/>
            <person name="Storesund J.E."/>
            <person name="Kallscheuer N."/>
            <person name="Luecker S."/>
            <person name="Lage O.M."/>
            <person name="Pohl T."/>
            <person name="Merkel B.J."/>
            <person name="Hornburger P."/>
            <person name="Mueller R.-W."/>
            <person name="Bruemmer F."/>
            <person name="Labrenz M."/>
            <person name="Spormann A.M."/>
            <person name="Op den Camp H."/>
            <person name="Overmann J."/>
            <person name="Amann R."/>
            <person name="Jetten M.S.M."/>
            <person name="Mascher T."/>
            <person name="Medema M.H."/>
            <person name="Devos D.P."/>
            <person name="Kaster A.-K."/>
            <person name="Ovreas L."/>
            <person name="Rohde M."/>
            <person name="Galperin M.Y."/>
            <person name="Jogler C."/>
        </authorList>
    </citation>
    <scope>NUCLEOTIDE SEQUENCE [LARGE SCALE GENOMIC DNA]</scope>
    <source>
        <strain evidence="3 4">OJF2</strain>
    </source>
</reference>
<dbReference type="EC" id="2.7.11.1" evidence="3"/>
<dbReference type="InterPro" id="IPR016187">
    <property type="entry name" value="CTDL_fold"/>
</dbReference>
<dbReference type="Gene3D" id="3.90.1580.10">
    <property type="entry name" value="paralog of FGE (formylglycine-generating enzyme)"/>
    <property type="match status" value="1"/>
</dbReference>
<organism evidence="3 4">
    <name type="scientific">Aquisphaera giovannonii</name>
    <dbReference type="NCBI Taxonomy" id="406548"/>
    <lineage>
        <taxon>Bacteria</taxon>
        <taxon>Pseudomonadati</taxon>
        <taxon>Planctomycetota</taxon>
        <taxon>Planctomycetia</taxon>
        <taxon>Isosphaerales</taxon>
        <taxon>Isosphaeraceae</taxon>
        <taxon>Aquisphaera</taxon>
    </lineage>
</organism>
<keyword evidence="4" id="KW-1185">Reference proteome</keyword>
<dbReference type="EMBL" id="CP042997">
    <property type="protein sequence ID" value="QEH38265.1"/>
    <property type="molecule type" value="Genomic_DNA"/>
</dbReference>
<dbReference type="AlphaFoldDB" id="A0A5B9WDW7"/>
<evidence type="ECO:0000313" key="4">
    <source>
        <dbReference type="Proteomes" id="UP000324233"/>
    </source>
</evidence>
<dbReference type="GO" id="GO:0120147">
    <property type="term" value="F:formylglycine-generating oxidase activity"/>
    <property type="evidence" value="ECO:0007669"/>
    <property type="project" value="TreeGrafter"/>
</dbReference>
<gene>
    <name evidence="3" type="primary">pkn1_6</name>
    <name evidence="3" type="ORF">OJF2_68630</name>
</gene>
<keyword evidence="3" id="KW-0418">Kinase</keyword>
<protein>
    <submittedName>
        <fullName evidence="3">Serine/threonine-protein kinase pkn1</fullName>
        <ecNumber evidence="3">2.7.11.1</ecNumber>
    </submittedName>
</protein>
<feature type="domain" description="Sulfatase-modifying factor enzyme-like" evidence="2">
    <location>
        <begin position="123"/>
        <end position="347"/>
    </location>
</feature>
<sequence>MRSESSVIDRLEGHPGGAARRPPGGPASPRPPRPGLGSRLLGWLSPRAGRAASRAEAEGAAPRGTEGTRGMAGRLIAEDRYAFVLLAEAVGRVAEQDAAAAWKALGSQMAMVPAGSVPAVLCDGGVAELELGGFFMDRHAVTNRQYQRFVQARGYDDLEIWPREVWPSVARLVDRAGRPGPRDWEGGRFPAGRADHPVAGICWYEAVAYARWVGKRLPTAAEWQKACGWPEHLGGGTCNRYPWGNAFDPSRANLAPSGQGRTAPVGDFPSGATPNGIYQMTGNVWEWLDDPLEAIPCGPGEAFRPWKPMRRILGGAFDTYLPGEAACQFVTGQGELDRRDNIGFRCVLPLDQLRPLP</sequence>
<dbReference type="InterPro" id="IPR042095">
    <property type="entry name" value="SUMF_sf"/>
</dbReference>
<dbReference type="PANTHER" id="PTHR23150">
    <property type="entry name" value="SULFATASE MODIFYING FACTOR 1, 2"/>
    <property type="match status" value="1"/>
</dbReference>
<dbReference type="InterPro" id="IPR051043">
    <property type="entry name" value="Sulfatase_Mod_Factor_Kinase"/>
</dbReference>
<feature type="region of interest" description="Disordered" evidence="1">
    <location>
        <begin position="1"/>
        <end position="41"/>
    </location>
</feature>
<proteinExistence type="predicted"/>
<name>A0A5B9WDW7_9BACT</name>
<feature type="compositionally biased region" description="Basic and acidic residues" evidence="1">
    <location>
        <begin position="1"/>
        <end position="13"/>
    </location>
</feature>
<dbReference type="PANTHER" id="PTHR23150:SF19">
    <property type="entry name" value="FORMYLGLYCINE-GENERATING ENZYME"/>
    <property type="match status" value="1"/>
</dbReference>
<evidence type="ECO:0000313" key="3">
    <source>
        <dbReference type="EMBL" id="QEH38265.1"/>
    </source>
</evidence>
<dbReference type="Pfam" id="PF03781">
    <property type="entry name" value="FGE-sulfatase"/>
    <property type="match status" value="1"/>
</dbReference>
<dbReference type="RefSeq" id="WP_246196282.1">
    <property type="nucleotide sequence ID" value="NZ_CP042997.1"/>
</dbReference>
<dbReference type="GO" id="GO:0004674">
    <property type="term" value="F:protein serine/threonine kinase activity"/>
    <property type="evidence" value="ECO:0007669"/>
    <property type="project" value="UniProtKB-EC"/>
</dbReference>
<keyword evidence="3" id="KW-0808">Transferase</keyword>
<accession>A0A5B9WDW7</accession>
<evidence type="ECO:0000259" key="2">
    <source>
        <dbReference type="Pfam" id="PF03781"/>
    </source>
</evidence>
<dbReference type="SUPFAM" id="SSF56436">
    <property type="entry name" value="C-type lectin-like"/>
    <property type="match status" value="1"/>
</dbReference>
<dbReference type="Proteomes" id="UP000324233">
    <property type="component" value="Chromosome"/>
</dbReference>
<dbReference type="KEGG" id="agv:OJF2_68630"/>
<dbReference type="InterPro" id="IPR005532">
    <property type="entry name" value="SUMF_dom"/>
</dbReference>
<evidence type="ECO:0000256" key="1">
    <source>
        <dbReference type="SAM" id="MobiDB-lite"/>
    </source>
</evidence>